<dbReference type="EMBL" id="JAAQTO010000018">
    <property type="protein sequence ID" value="NIC05361.1"/>
    <property type="molecule type" value="Genomic_DNA"/>
</dbReference>
<feature type="coiled-coil region" evidence="1">
    <location>
        <begin position="104"/>
        <end position="131"/>
    </location>
</feature>
<organism evidence="2 3">
    <name type="scientific">Billgrantia bachuensis</name>
    <dbReference type="NCBI Taxonomy" id="2717286"/>
    <lineage>
        <taxon>Bacteria</taxon>
        <taxon>Pseudomonadati</taxon>
        <taxon>Pseudomonadota</taxon>
        <taxon>Gammaproteobacteria</taxon>
        <taxon>Oceanospirillales</taxon>
        <taxon>Halomonadaceae</taxon>
        <taxon>Billgrantia</taxon>
    </lineage>
</organism>
<reference evidence="2 3" key="1">
    <citation type="submission" date="2020-03" db="EMBL/GenBank/DDBJ databases">
        <title>Identification of Halomonas strains.</title>
        <authorList>
            <person name="Xiao Z."/>
            <person name="Dong F."/>
            <person name="Wang Z."/>
            <person name="Zhao J.-Y."/>
        </authorList>
    </citation>
    <scope>NUCLEOTIDE SEQUENCE [LARGE SCALE GENOMIC DNA]</scope>
    <source>
        <strain evidence="2 3">DX6</strain>
    </source>
</reference>
<keyword evidence="1" id="KW-0175">Coiled coil</keyword>
<comment type="caution">
    <text evidence="2">The sequence shown here is derived from an EMBL/GenBank/DDBJ whole genome shotgun (WGS) entry which is preliminary data.</text>
</comment>
<keyword evidence="3" id="KW-1185">Reference proteome</keyword>
<evidence type="ECO:0000313" key="2">
    <source>
        <dbReference type="EMBL" id="NIC05361.1"/>
    </source>
</evidence>
<evidence type="ECO:0000313" key="3">
    <source>
        <dbReference type="Proteomes" id="UP001318321"/>
    </source>
</evidence>
<evidence type="ECO:0000256" key="1">
    <source>
        <dbReference type="SAM" id="Coils"/>
    </source>
</evidence>
<sequence>MSELSKWLKPSNIEQHRWAADYLFRKNVSHNPNPPDPHYYLITLDNSASHDPAYILAVRSMKAAWRQKKLRKTRNGKTEFSLTISNGKKKKLNNLAKKKGKTLGETLEELIDDEAQRNEELRSEIKRQKELSSQSLELARGAHKTRIYEIEMYTNILLCLLEENLNKMIQYEMDAFKANHSSIHEHIGTKEFKEERFLSESETINKALKKVQSWAPKTFPLDIVTKLNTKQLIHNGK</sequence>
<proteinExistence type="predicted"/>
<protein>
    <submittedName>
        <fullName evidence="2">Uncharacterized protein</fullName>
    </submittedName>
</protein>
<name>A0ABX0PPZ0_9GAMM</name>
<gene>
    <name evidence="2" type="ORF">HBJ55_07990</name>
</gene>
<dbReference type="RefSeq" id="WP_167112855.1">
    <property type="nucleotide sequence ID" value="NZ_JAAQTO010000018.1"/>
</dbReference>
<dbReference type="Proteomes" id="UP001318321">
    <property type="component" value="Unassembled WGS sequence"/>
</dbReference>
<accession>A0ABX0PPZ0</accession>